<dbReference type="GO" id="GO:0005524">
    <property type="term" value="F:ATP binding"/>
    <property type="evidence" value="ECO:0007669"/>
    <property type="project" value="InterPro"/>
</dbReference>
<dbReference type="Pfam" id="PF04851">
    <property type="entry name" value="ResIII"/>
    <property type="match status" value="1"/>
</dbReference>
<comment type="caution">
    <text evidence="4">The sequence shown here is derived from an EMBL/GenBank/DDBJ whole genome shotgun (WGS) entry which is preliminary data.</text>
</comment>
<sequence length="363" mass="41221">MGNRARHVVFSNLIKSIPPWNPNSTKVLVLAHREELLYQAKSQIELHNPELKVEVDQGTSYANMQSDVIIASVMTIGNSSGDRIARYNPYDFKCIIIDEAHHAAASVYTSILKYFDIPKKDSSVLGPVIWGCSATLTRHDGLALNHIFDQIVYKKDFLEMIFEKWLCEIVTTTVKTKIDMSEVKERGSDFEKKSLIKAINIEPRNKLIVDKYIQLAQNDPSGPRRSTVVFAVDINHVKNLENEFRSRGIDARKIVGKTDRYSRLALLENFKKGKFPVLINCEILTEGTDIPNIDCLIMARPTKSGVLFQQMVGRGVRLSSEKKNCLVIDFFDHFSGNVRLVNIPTLMGLNPDEDLDMKHPKFR</sequence>
<dbReference type="SUPFAM" id="SSF52540">
    <property type="entry name" value="P-loop containing nucleoside triphosphate hydrolases"/>
    <property type="match status" value="1"/>
</dbReference>
<evidence type="ECO:0000259" key="3">
    <source>
        <dbReference type="PROSITE" id="PS51194"/>
    </source>
</evidence>
<keyword evidence="1" id="KW-0547">Nucleotide-binding</keyword>
<dbReference type="GO" id="GO:0000403">
    <property type="term" value="F:Y-form DNA binding"/>
    <property type="evidence" value="ECO:0007669"/>
    <property type="project" value="TreeGrafter"/>
</dbReference>
<evidence type="ECO:0000259" key="2">
    <source>
        <dbReference type="PROSITE" id="PS51192"/>
    </source>
</evidence>
<accession>A0A2T9YTV4</accession>
<dbReference type="GO" id="GO:0032042">
    <property type="term" value="P:mitochondrial DNA metabolic process"/>
    <property type="evidence" value="ECO:0007669"/>
    <property type="project" value="TreeGrafter"/>
</dbReference>
<keyword evidence="1" id="KW-0378">Hydrolase</keyword>
<dbReference type="Gene3D" id="3.40.50.300">
    <property type="entry name" value="P-loop containing nucleotide triphosphate hydrolases"/>
    <property type="match status" value="2"/>
</dbReference>
<dbReference type="OrthoDB" id="16911at2759"/>
<dbReference type="AlphaFoldDB" id="A0A2T9YTV4"/>
<dbReference type="InterPro" id="IPR014001">
    <property type="entry name" value="Helicase_ATP-bd"/>
</dbReference>
<keyword evidence="1" id="KW-0067">ATP-binding</keyword>
<keyword evidence="1" id="KW-0347">Helicase</keyword>
<dbReference type="PANTHER" id="PTHR47396">
    <property type="entry name" value="TYPE I RESTRICTION ENZYME ECOKI R PROTEIN"/>
    <property type="match status" value="1"/>
</dbReference>
<dbReference type="InterPro" id="IPR006935">
    <property type="entry name" value="Helicase/UvrB_N"/>
</dbReference>
<dbReference type="STRING" id="133385.A0A2T9YTV4"/>
<dbReference type="GO" id="GO:0005759">
    <property type="term" value="C:mitochondrial matrix"/>
    <property type="evidence" value="ECO:0007669"/>
    <property type="project" value="TreeGrafter"/>
</dbReference>
<dbReference type="CDD" id="cd18799">
    <property type="entry name" value="SF2_C_EcoAI-like"/>
    <property type="match status" value="1"/>
</dbReference>
<keyword evidence="5" id="KW-1185">Reference proteome</keyword>
<dbReference type="PANTHER" id="PTHR47396:SF1">
    <property type="entry name" value="ATP-DEPENDENT HELICASE IRC3-RELATED"/>
    <property type="match status" value="1"/>
</dbReference>
<feature type="domain" description="Helicase C-terminal" evidence="3">
    <location>
        <begin position="207"/>
        <end position="363"/>
    </location>
</feature>
<proteinExistence type="predicted"/>
<dbReference type="InterPro" id="IPR050742">
    <property type="entry name" value="Helicase_Restrict-Modif_Enz"/>
</dbReference>
<evidence type="ECO:0000256" key="1">
    <source>
        <dbReference type="ARBA" id="ARBA00022806"/>
    </source>
</evidence>
<dbReference type="PROSITE" id="PS51192">
    <property type="entry name" value="HELICASE_ATP_BIND_1"/>
    <property type="match status" value="1"/>
</dbReference>
<dbReference type="Pfam" id="PF00271">
    <property type="entry name" value="Helicase_C"/>
    <property type="match status" value="1"/>
</dbReference>
<gene>
    <name evidence="4" type="ORF">BB561_001643</name>
</gene>
<dbReference type="Proteomes" id="UP000245383">
    <property type="component" value="Unassembled WGS sequence"/>
</dbReference>
<organism evidence="4 5">
    <name type="scientific">Smittium simulii</name>
    <dbReference type="NCBI Taxonomy" id="133385"/>
    <lineage>
        <taxon>Eukaryota</taxon>
        <taxon>Fungi</taxon>
        <taxon>Fungi incertae sedis</taxon>
        <taxon>Zoopagomycota</taxon>
        <taxon>Kickxellomycotina</taxon>
        <taxon>Harpellomycetes</taxon>
        <taxon>Harpellales</taxon>
        <taxon>Legeriomycetaceae</taxon>
        <taxon>Smittium</taxon>
    </lineage>
</organism>
<dbReference type="GO" id="GO:0061749">
    <property type="term" value="F:forked DNA-dependent helicase activity"/>
    <property type="evidence" value="ECO:0007669"/>
    <property type="project" value="TreeGrafter"/>
</dbReference>
<dbReference type="InterPro" id="IPR027417">
    <property type="entry name" value="P-loop_NTPase"/>
</dbReference>
<reference evidence="4 5" key="1">
    <citation type="journal article" date="2018" name="MBio">
        <title>Comparative Genomics Reveals the Core Gene Toolbox for the Fungus-Insect Symbiosis.</title>
        <authorList>
            <person name="Wang Y."/>
            <person name="Stata M."/>
            <person name="Wang W."/>
            <person name="Stajich J.E."/>
            <person name="White M.M."/>
            <person name="Moncalvo J.M."/>
        </authorList>
    </citation>
    <scope>NUCLEOTIDE SEQUENCE [LARGE SCALE GENOMIC DNA]</scope>
    <source>
        <strain evidence="4 5">SWE-8-4</strain>
    </source>
</reference>
<dbReference type="GO" id="GO:0070125">
    <property type="term" value="P:mitochondrial translational elongation"/>
    <property type="evidence" value="ECO:0007669"/>
    <property type="project" value="TreeGrafter"/>
</dbReference>
<dbReference type="EMBL" id="MBFR01000048">
    <property type="protein sequence ID" value="PVU95726.1"/>
    <property type="molecule type" value="Genomic_DNA"/>
</dbReference>
<evidence type="ECO:0008006" key="6">
    <source>
        <dbReference type="Google" id="ProtNLM"/>
    </source>
</evidence>
<dbReference type="InterPro" id="IPR001650">
    <property type="entry name" value="Helicase_C-like"/>
</dbReference>
<dbReference type="GO" id="GO:0016787">
    <property type="term" value="F:hydrolase activity"/>
    <property type="evidence" value="ECO:0007669"/>
    <property type="project" value="InterPro"/>
</dbReference>
<dbReference type="PROSITE" id="PS51194">
    <property type="entry name" value="HELICASE_CTER"/>
    <property type="match status" value="1"/>
</dbReference>
<dbReference type="GO" id="GO:0036121">
    <property type="term" value="F:double-stranded DNA helicase activity"/>
    <property type="evidence" value="ECO:0007669"/>
    <property type="project" value="TreeGrafter"/>
</dbReference>
<protein>
    <recommendedName>
        <fullName evidence="6">Helicase C-terminal domain-containing protein</fullName>
    </recommendedName>
</protein>
<evidence type="ECO:0000313" key="4">
    <source>
        <dbReference type="EMBL" id="PVU95726.1"/>
    </source>
</evidence>
<evidence type="ECO:0000313" key="5">
    <source>
        <dbReference type="Proteomes" id="UP000245383"/>
    </source>
</evidence>
<dbReference type="SMART" id="SM00490">
    <property type="entry name" value="HELICc"/>
    <property type="match status" value="1"/>
</dbReference>
<feature type="domain" description="Helicase ATP-binding" evidence="2">
    <location>
        <begin position="1"/>
        <end position="154"/>
    </location>
</feature>
<name>A0A2T9YTV4_9FUNG</name>